<keyword evidence="1" id="KW-0449">Lipoprotein</keyword>
<evidence type="ECO:0000313" key="2">
    <source>
        <dbReference type="Proteomes" id="UP000823894"/>
    </source>
</evidence>
<dbReference type="NCBIfam" id="TIGR04359">
    <property type="entry name" value="TrbK_RP4"/>
    <property type="match status" value="1"/>
</dbReference>
<dbReference type="Proteomes" id="UP000823894">
    <property type="component" value="Unassembled WGS sequence"/>
</dbReference>
<gene>
    <name evidence="1" type="primary">trbK</name>
    <name evidence="1" type="ORF">H9757_11665</name>
</gene>
<sequence length="101" mass="11577">MRHYYKPLVIAVFVVCFLSGCKNNPEEKLKNIEVSEIEKIECKGDTGEKDGFYTYCIPEENYDDFVDLLGRVKLGEKVDRNRASSSGASFFLHYILAMVKI</sequence>
<name>A0A9D2NWG7_9FIRM</name>
<protein>
    <submittedName>
        <fullName evidence="1">Entry exclusion lipoprotein TrbK</fullName>
    </submittedName>
</protein>
<dbReference type="AlphaFoldDB" id="A0A9D2NWG7"/>
<dbReference type="PROSITE" id="PS51257">
    <property type="entry name" value="PROKAR_LIPOPROTEIN"/>
    <property type="match status" value="1"/>
</dbReference>
<organism evidence="1 2">
    <name type="scientific">Candidatus Mediterraneibacter faecigallinarum</name>
    <dbReference type="NCBI Taxonomy" id="2838669"/>
    <lineage>
        <taxon>Bacteria</taxon>
        <taxon>Bacillati</taxon>
        <taxon>Bacillota</taxon>
        <taxon>Clostridia</taxon>
        <taxon>Lachnospirales</taxon>
        <taxon>Lachnospiraceae</taxon>
        <taxon>Mediterraneibacter</taxon>
    </lineage>
</organism>
<reference evidence="1" key="2">
    <citation type="submission" date="2021-04" db="EMBL/GenBank/DDBJ databases">
        <authorList>
            <person name="Gilroy R."/>
        </authorList>
    </citation>
    <scope>NUCLEOTIDE SEQUENCE</scope>
    <source>
        <strain evidence="1">ChiGjej1B1-1692</strain>
    </source>
</reference>
<comment type="caution">
    <text evidence="1">The sequence shown here is derived from an EMBL/GenBank/DDBJ whole genome shotgun (WGS) entry which is preliminary data.</text>
</comment>
<dbReference type="EMBL" id="DWWK01000192">
    <property type="protein sequence ID" value="HJC39700.1"/>
    <property type="molecule type" value="Genomic_DNA"/>
</dbReference>
<accession>A0A9D2NWG7</accession>
<evidence type="ECO:0000313" key="1">
    <source>
        <dbReference type="EMBL" id="HJC39700.1"/>
    </source>
</evidence>
<reference evidence="1" key="1">
    <citation type="journal article" date="2021" name="PeerJ">
        <title>Extensive microbial diversity within the chicken gut microbiome revealed by metagenomics and culture.</title>
        <authorList>
            <person name="Gilroy R."/>
            <person name="Ravi A."/>
            <person name="Getino M."/>
            <person name="Pursley I."/>
            <person name="Horton D.L."/>
            <person name="Alikhan N.F."/>
            <person name="Baker D."/>
            <person name="Gharbi K."/>
            <person name="Hall N."/>
            <person name="Watson M."/>
            <person name="Adriaenssens E.M."/>
            <person name="Foster-Nyarko E."/>
            <person name="Jarju S."/>
            <person name="Secka A."/>
            <person name="Antonio M."/>
            <person name="Oren A."/>
            <person name="Chaudhuri R.R."/>
            <person name="La Ragione R."/>
            <person name="Hildebrand F."/>
            <person name="Pallen M.J."/>
        </authorList>
    </citation>
    <scope>NUCLEOTIDE SEQUENCE</scope>
    <source>
        <strain evidence="1">ChiGjej1B1-1692</strain>
    </source>
</reference>
<proteinExistence type="predicted"/>
<dbReference type="InterPro" id="IPR027584">
    <property type="entry name" value="TrbK_RP4"/>
</dbReference>